<dbReference type="Pfam" id="PF26325">
    <property type="entry name" value="YhjD"/>
    <property type="match status" value="1"/>
</dbReference>
<dbReference type="InterPro" id="IPR058600">
    <property type="entry name" value="YhjD-like"/>
</dbReference>
<dbReference type="STRING" id="201973.SAMN04488025_10931"/>
<sequence>MFAYNGGKAPFTGVWWGMLIAPEEYRLFADLVKRVVLLDVLERVLERDCRTLANAPVKMGRPIGKMLEEARKRVAREALDARRKLRRIGGEIIEVKQLSDAREVKARFRGFLHSQRYVNEWLRSECEETFLRLLSNRNFCSISAAGPVEPSRRMEYNESK</sequence>
<gene>
    <name evidence="1" type="ORF">SAMN04488025_10931</name>
</gene>
<dbReference type="Proteomes" id="UP000198661">
    <property type="component" value="Unassembled WGS sequence"/>
</dbReference>
<organism evidence="1 2">
    <name type="scientific">Planifilum fulgidum</name>
    <dbReference type="NCBI Taxonomy" id="201973"/>
    <lineage>
        <taxon>Bacteria</taxon>
        <taxon>Bacillati</taxon>
        <taxon>Bacillota</taxon>
        <taxon>Bacilli</taxon>
        <taxon>Bacillales</taxon>
        <taxon>Thermoactinomycetaceae</taxon>
        <taxon>Planifilum</taxon>
    </lineage>
</organism>
<proteinExistence type="predicted"/>
<dbReference type="AlphaFoldDB" id="A0A1I2MR18"/>
<keyword evidence="2" id="KW-1185">Reference proteome</keyword>
<evidence type="ECO:0000313" key="1">
    <source>
        <dbReference type="EMBL" id="SFF93119.1"/>
    </source>
</evidence>
<protein>
    <submittedName>
        <fullName evidence="1">Uncharacterized protein</fullName>
    </submittedName>
</protein>
<dbReference type="EMBL" id="FOOK01000009">
    <property type="protein sequence ID" value="SFF93119.1"/>
    <property type="molecule type" value="Genomic_DNA"/>
</dbReference>
<accession>A0A1I2MR18</accession>
<evidence type="ECO:0000313" key="2">
    <source>
        <dbReference type="Proteomes" id="UP000198661"/>
    </source>
</evidence>
<reference evidence="1 2" key="1">
    <citation type="submission" date="2016-10" db="EMBL/GenBank/DDBJ databases">
        <authorList>
            <person name="de Groot N.N."/>
        </authorList>
    </citation>
    <scope>NUCLEOTIDE SEQUENCE [LARGE SCALE GENOMIC DNA]</scope>
    <source>
        <strain evidence="1 2">DSM 44945</strain>
    </source>
</reference>
<name>A0A1I2MR18_9BACL</name>